<keyword evidence="1" id="KW-0812">Transmembrane</keyword>
<accession>A0A9N8D7A9</accession>
<evidence type="ECO:0000256" key="1">
    <source>
        <dbReference type="RuleBase" id="RU363097"/>
    </source>
</evidence>
<comment type="function">
    <text evidence="1">Catalyzes the reduction of fatty acyl-CoA to fatty alcohols.</text>
</comment>
<gene>
    <name evidence="4" type="ORF">SEMRO_25_G016770.1</name>
</gene>
<keyword evidence="5" id="KW-1185">Reference proteome</keyword>
<feature type="region of interest" description="Disordered" evidence="2">
    <location>
        <begin position="860"/>
        <end position="882"/>
    </location>
</feature>
<proteinExistence type="inferred from homology"/>
<feature type="transmembrane region" description="Helical" evidence="1">
    <location>
        <begin position="20"/>
        <end position="36"/>
    </location>
</feature>
<sequence>MCSITQTSSTPEKTRQGKSISTALIVAGLILGALWSRGLPLGSLPVTYMSTAFAMVLGFLTSLVWFVNYYNGQKLRECSPMTKHLAAMSRKTAPAEWVVDLDKIANPEGLSQMWKEEILSKDESYNILLTGVTGYVGRAFLFQLLREIANGEAATGKKVQHKVYVMARAKARKNLSAAQRLLKLRDEPMFAPYTKEWDEVVIAAQSGDLQEVNCGMSEETLEMLAGAKITHVVHCAADVNFNRPLADSAGINISPALQLQGLAQQWPSCRRFVHCSTAFVNPGHGSDEAPMAEQLFSLGKYDPQALYDSMRGDQKLALAVKEEMAFPNNYVFTKCVAEHLVVRNNKQMELKIVRPAIVGPAWALPEPGWNGEKPSTITALLLLWGTRVIRFAPLTKRGIPMVPVDVVAVAIIHAMITPSPATVKPSGETPVSIRNLIWSHKSPRQCIDGMLMANVCLPSAVMKHHFSATENAISFALINTVYKIPQLFPILHLIFNLGPLYVLQLVCWTVKTLGIKSILEQVPVVKLLRFSDMLALYKPYMGREYYFESSFDVPETFENYQYCASLFKATHSFWESLFPNTVEGLGETELLPQGRFDLWWALTFPSKDFANRMKAYLSCKILRETHGSASVDITTLGPVSTTMMELEPTATERKHCVLLASKNESPIDDVLTKFVAFSTAALGIDVPATVGQSDFEDERLGDKLAEIKSQYDRHVTLAATLQDSPASETFLRSLVNSAGKQDYTVVPLCMDYDRVKESDLKKQDFGNATDLGIWDMLSLYWKVCIEGKHCKAFSGVKISFGEPSKLSVQSDFQSLIRNVEREHCRLSSISSTHLAAAEADLKIPTETLIGAAKTLGVSVSDCSSDDEDSQSQPLTPPPSPGNWNLHKQWIPNFAPYLNESHPDWASYMAGGQVVPSSAPRNGEIEAVLKAICSVFDSADYLATRAKLSLHEKNKVNPTREELVKEMESLDGELKEAASSFIFEAAASIALGKTLASVGTGTCEEKKDYYSY</sequence>
<dbReference type="AlphaFoldDB" id="A0A9N8D7A9"/>
<feature type="transmembrane region" description="Helical" evidence="1">
    <location>
        <begin position="48"/>
        <end position="67"/>
    </location>
</feature>
<dbReference type="OrthoDB" id="7786253at2759"/>
<dbReference type="Proteomes" id="UP001153069">
    <property type="component" value="Unassembled WGS sequence"/>
</dbReference>
<comment type="similarity">
    <text evidence="1">Belongs to the fatty acyl-CoA reductase family.</text>
</comment>
<keyword evidence="1" id="KW-0521">NADP</keyword>
<feature type="domain" description="Thioester reductase (TE)" evidence="3">
    <location>
        <begin position="129"/>
        <end position="411"/>
    </location>
</feature>
<evidence type="ECO:0000256" key="2">
    <source>
        <dbReference type="SAM" id="MobiDB-lite"/>
    </source>
</evidence>
<dbReference type="GO" id="GO:0102965">
    <property type="term" value="F:alcohol-forming long-chain fatty acyl-CoA reductase activity"/>
    <property type="evidence" value="ECO:0007669"/>
    <property type="project" value="UniProtKB-EC"/>
</dbReference>
<comment type="caution">
    <text evidence="4">The sequence shown here is derived from an EMBL/GenBank/DDBJ whole genome shotgun (WGS) entry which is preliminary data.</text>
</comment>
<dbReference type="EMBL" id="CAICTM010000025">
    <property type="protein sequence ID" value="CAB9497733.1"/>
    <property type="molecule type" value="Genomic_DNA"/>
</dbReference>
<dbReference type="GO" id="GO:0080019">
    <property type="term" value="F:alcohol-forming very long-chain fatty acyl-CoA reductase activity"/>
    <property type="evidence" value="ECO:0007669"/>
    <property type="project" value="InterPro"/>
</dbReference>
<reference evidence="4" key="1">
    <citation type="submission" date="2020-06" db="EMBL/GenBank/DDBJ databases">
        <authorList>
            <consortium name="Plant Systems Biology data submission"/>
        </authorList>
    </citation>
    <scope>NUCLEOTIDE SEQUENCE</scope>
    <source>
        <strain evidence="4">D6</strain>
    </source>
</reference>
<name>A0A9N8D7A9_9STRA</name>
<evidence type="ECO:0000313" key="5">
    <source>
        <dbReference type="Proteomes" id="UP001153069"/>
    </source>
</evidence>
<keyword evidence="1" id="KW-0472">Membrane</keyword>
<dbReference type="Pfam" id="PF07993">
    <property type="entry name" value="NAD_binding_4"/>
    <property type="match status" value="1"/>
</dbReference>
<keyword evidence="1" id="KW-0443">Lipid metabolism</keyword>
<evidence type="ECO:0000313" key="4">
    <source>
        <dbReference type="EMBL" id="CAB9497733.1"/>
    </source>
</evidence>
<comment type="catalytic activity">
    <reaction evidence="1">
        <text>a long-chain fatty acyl-CoA + 2 NADPH + 2 H(+) = a long-chain primary fatty alcohol + 2 NADP(+) + CoA</text>
        <dbReference type="Rhea" id="RHEA:52716"/>
        <dbReference type="ChEBI" id="CHEBI:15378"/>
        <dbReference type="ChEBI" id="CHEBI:57287"/>
        <dbReference type="ChEBI" id="CHEBI:57783"/>
        <dbReference type="ChEBI" id="CHEBI:58349"/>
        <dbReference type="ChEBI" id="CHEBI:77396"/>
        <dbReference type="ChEBI" id="CHEBI:83139"/>
        <dbReference type="EC" id="1.2.1.84"/>
    </reaction>
</comment>
<dbReference type="InterPro" id="IPR036291">
    <property type="entry name" value="NAD(P)-bd_dom_sf"/>
</dbReference>
<dbReference type="GO" id="GO:0006629">
    <property type="term" value="P:lipid metabolic process"/>
    <property type="evidence" value="ECO:0007669"/>
    <property type="project" value="UniProtKB-KW"/>
</dbReference>
<dbReference type="InterPro" id="IPR013120">
    <property type="entry name" value="FAR_NAD-bd"/>
</dbReference>
<keyword evidence="1" id="KW-0560">Oxidoreductase</keyword>
<dbReference type="Gene3D" id="3.40.50.720">
    <property type="entry name" value="NAD(P)-binding Rossmann-like Domain"/>
    <property type="match status" value="1"/>
</dbReference>
<evidence type="ECO:0000259" key="3">
    <source>
        <dbReference type="Pfam" id="PF07993"/>
    </source>
</evidence>
<dbReference type="InterPro" id="IPR026055">
    <property type="entry name" value="FAR"/>
</dbReference>
<protein>
    <recommendedName>
        <fullName evidence="1">Fatty acyl-CoA reductase</fullName>
        <ecNumber evidence="1">1.2.1.84</ecNumber>
    </recommendedName>
</protein>
<keyword evidence="1" id="KW-1133">Transmembrane helix</keyword>
<dbReference type="PANTHER" id="PTHR11011">
    <property type="entry name" value="MALE STERILITY PROTEIN 2-RELATED"/>
    <property type="match status" value="1"/>
</dbReference>
<organism evidence="4 5">
    <name type="scientific">Seminavis robusta</name>
    <dbReference type="NCBI Taxonomy" id="568900"/>
    <lineage>
        <taxon>Eukaryota</taxon>
        <taxon>Sar</taxon>
        <taxon>Stramenopiles</taxon>
        <taxon>Ochrophyta</taxon>
        <taxon>Bacillariophyta</taxon>
        <taxon>Bacillariophyceae</taxon>
        <taxon>Bacillariophycidae</taxon>
        <taxon>Naviculales</taxon>
        <taxon>Naviculaceae</taxon>
        <taxon>Seminavis</taxon>
    </lineage>
</organism>
<dbReference type="EC" id="1.2.1.84" evidence="1"/>
<keyword evidence="1" id="KW-0444">Lipid biosynthesis</keyword>
<dbReference type="SUPFAM" id="SSF51735">
    <property type="entry name" value="NAD(P)-binding Rossmann-fold domains"/>
    <property type="match status" value="1"/>
</dbReference>